<keyword evidence="2" id="KW-0597">Phosphoprotein</keyword>
<dbReference type="PROSITE" id="PS50075">
    <property type="entry name" value="CARRIER"/>
    <property type="match status" value="1"/>
</dbReference>
<evidence type="ECO:0000256" key="2">
    <source>
        <dbReference type="ARBA" id="ARBA00022553"/>
    </source>
</evidence>
<keyword evidence="1" id="KW-0596">Phosphopantetheine</keyword>
<dbReference type="InterPro" id="IPR036736">
    <property type="entry name" value="ACP-like_sf"/>
</dbReference>
<dbReference type="AlphaFoldDB" id="A0A1C5IHR5"/>
<dbReference type="InterPro" id="IPR020806">
    <property type="entry name" value="PKS_PP-bd"/>
</dbReference>
<gene>
    <name evidence="4" type="ORF">GA0070609_3377</name>
</gene>
<protein>
    <submittedName>
        <fullName evidence="4">Phosphopantetheine attachment site</fullName>
    </submittedName>
</protein>
<dbReference type="Pfam" id="PF00550">
    <property type="entry name" value="PP-binding"/>
    <property type="match status" value="1"/>
</dbReference>
<keyword evidence="5" id="KW-1185">Reference proteome</keyword>
<feature type="domain" description="Carrier" evidence="3">
    <location>
        <begin position="1"/>
        <end position="74"/>
    </location>
</feature>
<name>A0A1C5IHR5_9ACTN</name>
<dbReference type="Gene3D" id="1.10.1200.10">
    <property type="entry name" value="ACP-like"/>
    <property type="match status" value="1"/>
</dbReference>
<sequence length="80" mass="8699">MTDISAEVAAVWCELLRSNTIDADDNFFALGGDSMDAVVLIQHLVDNFGVELSVADVFRDARFSAVVSLVQQRVRLAAVN</sequence>
<dbReference type="GO" id="GO:0005737">
    <property type="term" value="C:cytoplasm"/>
    <property type="evidence" value="ECO:0007669"/>
    <property type="project" value="TreeGrafter"/>
</dbReference>
<organism evidence="4 5">
    <name type="scientific">Micromonospora echinaurantiaca</name>
    <dbReference type="NCBI Taxonomy" id="47857"/>
    <lineage>
        <taxon>Bacteria</taxon>
        <taxon>Bacillati</taxon>
        <taxon>Actinomycetota</taxon>
        <taxon>Actinomycetes</taxon>
        <taxon>Micromonosporales</taxon>
        <taxon>Micromonosporaceae</taxon>
        <taxon>Micromonospora</taxon>
    </lineage>
</organism>
<dbReference type="SMART" id="SM00823">
    <property type="entry name" value="PKS_PP"/>
    <property type="match status" value="1"/>
</dbReference>
<dbReference type="PANTHER" id="PTHR45527:SF1">
    <property type="entry name" value="FATTY ACID SYNTHASE"/>
    <property type="match status" value="1"/>
</dbReference>
<dbReference type="Proteomes" id="UP000198217">
    <property type="component" value="Chromosome I"/>
</dbReference>
<reference evidence="4 5" key="1">
    <citation type="submission" date="2016-06" db="EMBL/GenBank/DDBJ databases">
        <authorList>
            <person name="Kjaerup R.B."/>
            <person name="Dalgaard T.S."/>
            <person name="Juul-Madsen H.R."/>
        </authorList>
    </citation>
    <scope>NUCLEOTIDE SEQUENCE [LARGE SCALE GENOMIC DNA]</scope>
    <source>
        <strain evidence="4 5">DSM 43904</strain>
    </source>
</reference>
<dbReference type="RefSeq" id="WP_088994625.1">
    <property type="nucleotide sequence ID" value="NZ_LT607750.1"/>
</dbReference>
<evidence type="ECO:0000313" key="5">
    <source>
        <dbReference type="Proteomes" id="UP000198217"/>
    </source>
</evidence>
<dbReference type="EMBL" id="LT607750">
    <property type="protein sequence ID" value="SCG57897.1"/>
    <property type="molecule type" value="Genomic_DNA"/>
</dbReference>
<evidence type="ECO:0000313" key="4">
    <source>
        <dbReference type="EMBL" id="SCG57897.1"/>
    </source>
</evidence>
<dbReference type="SUPFAM" id="SSF47336">
    <property type="entry name" value="ACP-like"/>
    <property type="match status" value="1"/>
</dbReference>
<evidence type="ECO:0000259" key="3">
    <source>
        <dbReference type="PROSITE" id="PS50075"/>
    </source>
</evidence>
<dbReference type="InterPro" id="IPR009081">
    <property type="entry name" value="PP-bd_ACP"/>
</dbReference>
<dbReference type="GO" id="GO:0031177">
    <property type="term" value="F:phosphopantetheine binding"/>
    <property type="evidence" value="ECO:0007669"/>
    <property type="project" value="InterPro"/>
</dbReference>
<dbReference type="PANTHER" id="PTHR45527">
    <property type="entry name" value="NONRIBOSOMAL PEPTIDE SYNTHETASE"/>
    <property type="match status" value="1"/>
</dbReference>
<proteinExistence type="predicted"/>
<accession>A0A1C5IHR5</accession>
<dbReference type="GO" id="GO:0043041">
    <property type="term" value="P:amino acid activation for nonribosomal peptide biosynthetic process"/>
    <property type="evidence" value="ECO:0007669"/>
    <property type="project" value="TreeGrafter"/>
</dbReference>
<dbReference type="GO" id="GO:0044550">
    <property type="term" value="P:secondary metabolite biosynthetic process"/>
    <property type="evidence" value="ECO:0007669"/>
    <property type="project" value="TreeGrafter"/>
</dbReference>
<evidence type="ECO:0000256" key="1">
    <source>
        <dbReference type="ARBA" id="ARBA00022450"/>
    </source>
</evidence>